<comment type="cofactor">
    <cofactor evidence="1">
        <name>Zn(2+)</name>
        <dbReference type="ChEBI" id="CHEBI:29105"/>
    </cofactor>
</comment>
<dbReference type="Gene3D" id="1.10.150.900">
    <property type="match status" value="1"/>
</dbReference>
<dbReference type="RefSeq" id="WP_116757115.1">
    <property type="nucleotide sequence ID" value="NZ_JBHUEX010000001.1"/>
</dbReference>
<dbReference type="Gene3D" id="3.30.70.360">
    <property type="match status" value="1"/>
</dbReference>
<keyword evidence="8" id="KW-1185">Reference proteome</keyword>
<protein>
    <recommendedName>
        <fullName evidence="6">Peptidase M20 dimerisation domain-containing protein</fullName>
    </recommendedName>
</protein>
<dbReference type="SUPFAM" id="SSF53187">
    <property type="entry name" value="Zn-dependent exopeptidases"/>
    <property type="match status" value="1"/>
</dbReference>
<dbReference type="GO" id="GO:0046872">
    <property type="term" value="F:metal ion binding"/>
    <property type="evidence" value="ECO:0007669"/>
    <property type="project" value="UniProtKB-KW"/>
</dbReference>
<dbReference type="InterPro" id="IPR036264">
    <property type="entry name" value="Bact_exopeptidase_dim_dom"/>
</dbReference>
<dbReference type="FunFam" id="1.10.150.900:FF:000002">
    <property type="entry name" value="M20/M25/M40 family peptidase"/>
    <property type="match status" value="1"/>
</dbReference>
<feature type="domain" description="Peptidase M20 dimerisation" evidence="6">
    <location>
        <begin position="194"/>
        <end position="327"/>
    </location>
</feature>
<dbReference type="AlphaFoldDB" id="A0A2V1HWL7"/>
<name>A0A2V1HWL7_9MICO</name>
<dbReference type="GO" id="GO:0016787">
    <property type="term" value="F:hydrolase activity"/>
    <property type="evidence" value="ECO:0007669"/>
    <property type="project" value="UniProtKB-KW"/>
</dbReference>
<dbReference type="OrthoDB" id="7055905at2"/>
<comment type="caution">
    <text evidence="7">The sequence shown here is derived from an EMBL/GenBank/DDBJ whole genome shotgun (WGS) entry which is preliminary data.</text>
</comment>
<dbReference type="SUPFAM" id="SSF55031">
    <property type="entry name" value="Bacterial exopeptidase dimerisation domain"/>
    <property type="match status" value="1"/>
</dbReference>
<evidence type="ECO:0000256" key="3">
    <source>
        <dbReference type="ARBA" id="ARBA00022723"/>
    </source>
</evidence>
<dbReference type="PANTHER" id="PTHR43808:SF8">
    <property type="entry name" value="PEPTIDASE M20 DIMERISATION DOMAIN-CONTAINING PROTEIN"/>
    <property type="match status" value="1"/>
</dbReference>
<organism evidence="7 8">
    <name type="scientific">Amnibacterium flavum</name>
    <dbReference type="NCBI Taxonomy" id="2173173"/>
    <lineage>
        <taxon>Bacteria</taxon>
        <taxon>Bacillati</taxon>
        <taxon>Actinomycetota</taxon>
        <taxon>Actinomycetes</taxon>
        <taxon>Micrococcales</taxon>
        <taxon>Microbacteriaceae</taxon>
        <taxon>Amnibacterium</taxon>
    </lineage>
</organism>
<dbReference type="InterPro" id="IPR011650">
    <property type="entry name" value="Peptidase_M20_dimer"/>
</dbReference>
<dbReference type="InterPro" id="IPR050072">
    <property type="entry name" value="Peptidase_M20A"/>
</dbReference>
<dbReference type="EMBL" id="QEOP01000002">
    <property type="protein sequence ID" value="PVZ94604.1"/>
    <property type="molecule type" value="Genomic_DNA"/>
</dbReference>
<reference evidence="7 8" key="1">
    <citation type="submission" date="2018-05" db="EMBL/GenBank/DDBJ databases">
        <title>Amnibacterium sp. M8JJ-5, whole genome shotgun sequence.</title>
        <authorList>
            <person name="Tuo L."/>
        </authorList>
    </citation>
    <scope>NUCLEOTIDE SEQUENCE [LARGE SCALE GENOMIC DNA]</scope>
    <source>
        <strain evidence="7 8">M8JJ-5</strain>
    </source>
</reference>
<sequence>MSDADQLSETAAVARDLIRFPTVNWGEGRSEGETEAAEYVESYLRDLGLTPRLFESEPGRVSVVARVEGRERSRGALVLHGHLDVVPAEPADWSVDPFGGVVRDGMLWGRGAVDMKDMDAMILTSVAELLRAGERPARDLVLGFFADEEAGGVLGSHWLVTHHPELFDGATEAISEVGGYSVTFGGQRSYLLQTGEKALVWVRLTARGRAAHGSRLIRDNAVTRLAEAVVALGRMEWPIRLTETTEELLARVATILGADPQRVSADELILATGTAAGFLQATLRTTTNPTVLAAGYKHNVIPASASALVDIRCLPGEEQKTLDEVRAIVGSDIEIEVLHTDVGLETPFAGELVDRMVGLLQRHDPGTNVLPYLMSGGTDNKALSELGIVGYGFAPLRLPDDLDFPGMFHGVDERVPLDALDFGQRILTELLRDY</sequence>
<evidence type="ECO:0000313" key="7">
    <source>
        <dbReference type="EMBL" id="PVZ94604.1"/>
    </source>
</evidence>
<dbReference type="NCBIfam" id="NF005913">
    <property type="entry name" value="PRK07906.1"/>
    <property type="match status" value="1"/>
</dbReference>
<dbReference type="InterPro" id="IPR002933">
    <property type="entry name" value="Peptidase_M20"/>
</dbReference>
<evidence type="ECO:0000256" key="1">
    <source>
        <dbReference type="ARBA" id="ARBA00001947"/>
    </source>
</evidence>
<dbReference type="Pfam" id="PF01546">
    <property type="entry name" value="Peptidase_M20"/>
    <property type="match status" value="1"/>
</dbReference>
<evidence type="ECO:0000259" key="6">
    <source>
        <dbReference type="Pfam" id="PF07687"/>
    </source>
</evidence>
<evidence type="ECO:0000256" key="2">
    <source>
        <dbReference type="ARBA" id="ARBA00006247"/>
    </source>
</evidence>
<dbReference type="Pfam" id="PF07687">
    <property type="entry name" value="M20_dimer"/>
    <property type="match status" value="1"/>
</dbReference>
<keyword evidence="4" id="KW-0378">Hydrolase</keyword>
<evidence type="ECO:0000256" key="5">
    <source>
        <dbReference type="ARBA" id="ARBA00022833"/>
    </source>
</evidence>
<keyword evidence="5" id="KW-0862">Zinc</keyword>
<accession>A0A2V1HWL7</accession>
<keyword evidence="3" id="KW-0479">Metal-binding</keyword>
<dbReference type="Proteomes" id="UP000244893">
    <property type="component" value="Unassembled WGS sequence"/>
</dbReference>
<dbReference type="Gene3D" id="3.40.630.10">
    <property type="entry name" value="Zn peptidases"/>
    <property type="match status" value="1"/>
</dbReference>
<comment type="similarity">
    <text evidence="2">Belongs to the peptidase M20A family.</text>
</comment>
<gene>
    <name evidence="7" type="ORF">DDQ50_12985</name>
</gene>
<evidence type="ECO:0000313" key="8">
    <source>
        <dbReference type="Proteomes" id="UP000244893"/>
    </source>
</evidence>
<dbReference type="PANTHER" id="PTHR43808">
    <property type="entry name" value="ACETYLORNITHINE DEACETYLASE"/>
    <property type="match status" value="1"/>
</dbReference>
<evidence type="ECO:0000256" key="4">
    <source>
        <dbReference type="ARBA" id="ARBA00022801"/>
    </source>
</evidence>
<proteinExistence type="inferred from homology"/>